<dbReference type="Proteomes" id="UP000027986">
    <property type="component" value="Chromosome"/>
</dbReference>
<keyword evidence="1" id="KW-1133">Transmembrane helix</keyword>
<gene>
    <name evidence="3" type="ORF">HX89_00925</name>
</gene>
<keyword evidence="4" id="KW-1185">Reference proteome</keyword>
<accession>A0A075JF08</accession>
<feature type="transmembrane region" description="Helical" evidence="1">
    <location>
        <begin position="25"/>
        <end position="46"/>
    </location>
</feature>
<dbReference type="Pfam" id="PF03703">
    <property type="entry name" value="bPH_2"/>
    <property type="match status" value="1"/>
</dbReference>
<reference evidence="3 4" key="1">
    <citation type="submission" date="2014-07" db="EMBL/GenBank/DDBJ databases">
        <title>Genome Sequencing of Dermacoccus nishinomiyaensis.</title>
        <authorList>
            <person name="Hong K.W."/>
            <person name="Chan K.G."/>
        </authorList>
    </citation>
    <scope>NUCLEOTIDE SEQUENCE [LARGE SCALE GENOMIC DNA]</scope>
    <source>
        <strain evidence="3 4">M25</strain>
    </source>
</reference>
<dbReference type="PANTHER" id="PTHR34473">
    <property type="entry name" value="UPF0699 TRANSMEMBRANE PROTEIN YDBS"/>
    <property type="match status" value="1"/>
</dbReference>
<dbReference type="RefSeq" id="WP_038566346.1">
    <property type="nucleotide sequence ID" value="NZ_CP008889.1"/>
</dbReference>
<dbReference type="EMBL" id="CP008889">
    <property type="protein sequence ID" value="AIF39792.1"/>
    <property type="molecule type" value="Genomic_DNA"/>
</dbReference>
<evidence type="ECO:0000256" key="1">
    <source>
        <dbReference type="SAM" id="Phobius"/>
    </source>
</evidence>
<proteinExistence type="predicted"/>
<keyword evidence="1" id="KW-0812">Transmembrane</keyword>
<keyword evidence="1" id="KW-0472">Membrane</keyword>
<sequence length="162" mass="17300">MSERDARPLPPGLTPVSPRLTSARLLTLAIAAVVAGAGVAATMFFAPRWVTVTLAVVLIVAVVWVGLVIARQVRHIGYATRDDDLLIVRGVMFRTTTVVPYGRMQYVEVSSGPIARMFDLATLELHTASASSDATIPGMPRRDAEALRDRLAALGEAHLAGL</sequence>
<dbReference type="PANTHER" id="PTHR34473:SF3">
    <property type="entry name" value="TRANSMEMBRANE PROTEIN-RELATED"/>
    <property type="match status" value="1"/>
</dbReference>
<organism evidence="3 4">
    <name type="scientific">Dermacoccus nishinomiyaensis</name>
    <dbReference type="NCBI Taxonomy" id="1274"/>
    <lineage>
        <taxon>Bacteria</taxon>
        <taxon>Bacillati</taxon>
        <taxon>Actinomycetota</taxon>
        <taxon>Actinomycetes</taxon>
        <taxon>Micrococcales</taxon>
        <taxon>Dermacoccaceae</taxon>
        <taxon>Dermacoccus</taxon>
    </lineage>
</organism>
<dbReference type="KEGG" id="dni:HX89_00925"/>
<dbReference type="HOGENOM" id="CLU_104197_0_0_11"/>
<evidence type="ECO:0000259" key="2">
    <source>
        <dbReference type="Pfam" id="PF03703"/>
    </source>
</evidence>
<dbReference type="eggNOG" id="COG3402">
    <property type="taxonomic scope" value="Bacteria"/>
</dbReference>
<dbReference type="GeneID" id="41839821"/>
<protein>
    <submittedName>
        <fullName evidence="3">Membrane protein</fullName>
    </submittedName>
</protein>
<feature type="transmembrane region" description="Helical" evidence="1">
    <location>
        <begin position="52"/>
        <end position="70"/>
    </location>
</feature>
<evidence type="ECO:0000313" key="4">
    <source>
        <dbReference type="Proteomes" id="UP000027986"/>
    </source>
</evidence>
<dbReference type="AlphaFoldDB" id="A0A075JF08"/>
<evidence type="ECO:0000313" key="3">
    <source>
        <dbReference type="EMBL" id="AIF39792.1"/>
    </source>
</evidence>
<dbReference type="OrthoDB" id="7364633at2"/>
<feature type="domain" description="YdbS-like PH" evidence="2">
    <location>
        <begin position="74"/>
        <end position="151"/>
    </location>
</feature>
<dbReference type="InterPro" id="IPR005182">
    <property type="entry name" value="YdbS-like_PH"/>
</dbReference>
<name>A0A075JF08_9MICO</name>